<evidence type="ECO:0000313" key="2">
    <source>
        <dbReference type="EMBL" id="RKJ99829.1"/>
    </source>
</evidence>
<dbReference type="InterPro" id="IPR016181">
    <property type="entry name" value="Acyl_CoA_acyltransferase"/>
</dbReference>
<comment type="caution">
    <text evidence="2">The sequence shown here is derived from an EMBL/GenBank/DDBJ whole genome shotgun (WGS) entry which is preliminary data.</text>
</comment>
<dbReference type="AlphaFoldDB" id="A0A3R7FIW6"/>
<evidence type="ECO:0000313" key="3">
    <source>
        <dbReference type="Proteomes" id="UP000216225"/>
    </source>
</evidence>
<dbReference type="InterPro" id="IPR038740">
    <property type="entry name" value="BioF2-like_GNAT_dom"/>
</dbReference>
<name>A0A3R7FIW6_9BURK</name>
<dbReference type="EMBL" id="NKDB02000001">
    <property type="protein sequence ID" value="RKJ99829.1"/>
    <property type="molecule type" value="Genomic_DNA"/>
</dbReference>
<organism evidence="2 3">
    <name type="scientific">Alicycliphilus denitrificans</name>
    <dbReference type="NCBI Taxonomy" id="179636"/>
    <lineage>
        <taxon>Bacteria</taxon>
        <taxon>Pseudomonadati</taxon>
        <taxon>Pseudomonadota</taxon>
        <taxon>Betaproteobacteria</taxon>
        <taxon>Burkholderiales</taxon>
        <taxon>Comamonadaceae</taxon>
        <taxon>Alicycliphilus</taxon>
    </lineage>
</organism>
<dbReference type="SUPFAM" id="SSF55729">
    <property type="entry name" value="Acyl-CoA N-acyltransferases (Nat)"/>
    <property type="match status" value="1"/>
</dbReference>
<dbReference type="RefSeq" id="WP_094436920.1">
    <property type="nucleotide sequence ID" value="NZ_NKDB02000001.1"/>
</dbReference>
<keyword evidence="2" id="KW-0808">Transferase</keyword>
<dbReference type="GO" id="GO:0016740">
    <property type="term" value="F:transferase activity"/>
    <property type="evidence" value="ECO:0007669"/>
    <property type="project" value="UniProtKB-KW"/>
</dbReference>
<feature type="domain" description="BioF2-like acetyltransferase" evidence="1">
    <location>
        <begin position="165"/>
        <end position="310"/>
    </location>
</feature>
<dbReference type="Gene3D" id="3.40.630.30">
    <property type="match status" value="1"/>
</dbReference>
<dbReference type="Proteomes" id="UP000216225">
    <property type="component" value="Unassembled WGS sequence"/>
</dbReference>
<dbReference type="Pfam" id="PF13480">
    <property type="entry name" value="Acetyltransf_6"/>
    <property type="match status" value="1"/>
</dbReference>
<reference evidence="2 3" key="1">
    <citation type="submission" date="2018-09" db="EMBL/GenBank/DDBJ databases">
        <title>Genome comparison of Alicycliphilus sp. BQ1, a polyurethanolytic bacterium, with its closest phylogenetic relatives Alicycliphilus denitrificans BC and K601, unable to attack polyurethane.</title>
        <authorList>
            <person name="Loza-Tavera H."/>
            <person name="Lozano L."/>
            <person name="Cevallos M."/>
            <person name="Maya-Lucas O."/>
            <person name="Garcia-Mena J."/>
            <person name="Hernandez J."/>
        </authorList>
    </citation>
    <scope>NUCLEOTIDE SEQUENCE [LARGE SCALE GENOMIC DNA]</scope>
    <source>
        <strain evidence="2 3">BQ1</strain>
    </source>
</reference>
<sequence length="345" mass="38726">MNIDRLRIRRKAFNMLTAAERDGWTRLLGESSSSRWAFLSLTYAEAVNSTVGPVDVLLCWHDDELVGVMPLQRSAGWLGRLGLREPVGRQMTDYFGLLARPGVRLEWQSLLKAAGIPCLYFTHLDESQTVHGLVGDSPRTGLRTHIHPDGGDVYWELLRSQKRKVVSEIERRERKLVTEHGPLTFEMQSAAPAQDLESLVALKNAQYLRTGHDGGALLNPANVQMLNHLLASRDPLCLPRLSVLRCGEQLVAGHFGLQCGPLLHYWFPAYDNRLAAYSPGRVLYRHILSKARDYGVACIDHGEGDSVAKRDFANDEHQYLKGLVSASPWGKGLSLIQRARWRFAI</sequence>
<proteinExistence type="predicted"/>
<gene>
    <name evidence="2" type="ORF">CE154_001190</name>
</gene>
<evidence type="ECO:0000259" key="1">
    <source>
        <dbReference type="Pfam" id="PF13480"/>
    </source>
</evidence>
<accession>A0A3R7FIW6</accession>
<protein>
    <submittedName>
        <fullName evidence="2">GNAT family N-acetyltransferase</fullName>
    </submittedName>
</protein>